<reference evidence="3 4" key="1">
    <citation type="submission" date="2017-09" db="EMBL/GenBank/DDBJ databases">
        <title>Comparative genomics of rhizobia isolated from Phaseolus vulgaris in China.</title>
        <authorList>
            <person name="Tong W."/>
        </authorList>
    </citation>
    <scope>NUCLEOTIDE SEQUENCE [LARGE SCALE GENOMIC DNA]</scope>
    <source>
        <strain evidence="3 4">PCH1</strain>
    </source>
</reference>
<keyword evidence="1" id="KW-0472">Membrane</keyword>
<feature type="domain" description="SPW repeat-containing integral membrane" evidence="2">
    <location>
        <begin position="12"/>
        <end position="106"/>
    </location>
</feature>
<dbReference type="InterPro" id="IPR005530">
    <property type="entry name" value="SPW"/>
</dbReference>
<dbReference type="RefSeq" id="WP_042779405.1">
    <property type="nucleotide sequence ID" value="NZ_NWTC01000075.1"/>
</dbReference>
<name>A0A2A6LN44_RHIFR</name>
<gene>
    <name evidence="3" type="ORF">CO661_33600</name>
</gene>
<sequence>MANGLMEGKKAQDWLNLVLAVALFVSPWVIGFAPETMPAWNAWIVGIVLGALVIAALAAFAEWEEWANLVLGLWLIVSPWLLQFATNINAMWTHVVLGVLVAVVSAWALWDYRQNPHAHV</sequence>
<dbReference type="Proteomes" id="UP000220353">
    <property type="component" value="Unassembled WGS sequence"/>
</dbReference>
<dbReference type="EMBL" id="NWTC01000075">
    <property type="protein sequence ID" value="PDT43717.1"/>
    <property type="molecule type" value="Genomic_DNA"/>
</dbReference>
<accession>A0A2A6LN44</accession>
<evidence type="ECO:0000259" key="2">
    <source>
        <dbReference type="Pfam" id="PF03779"/>
    </source>
</evidence>
<feature type="transmembrane region" description="Helical" evidence="1">
    <location>
        <begin position="40"/>
        <end position="59"/>
    </location>
</feature>
<dbReference type="Pfam" id="PF03779">
    <property type="entry name" value="SPW"/>
    <property type="match status" value="1"/>
</dbReference>
<evidence type="ECO:0000256" key="1">
    <source>
        <dbReference type="SAM" id="Phobius"/>
    </source>
</evidence>
<feature type="transmembrane region" description="Helical" evidence="1">
    <location>
        <begin position="14"/>
        <end position="34"/>
    </location>
</feature>
<keyword evidence="1" id="KW-1133">Transmembrane helix</keyword>
<organism evidence="3 4">
    <name type="scientific">Rhizobium fredii</name>
    <name type="common">Sinorhizobium fredii</name>
    <dbReference type="NCBI Taxonomy" id="380"/>
    <lineage>
        <taxon>Bacteria</taxon>
        <taxon>Pseudomonadati</taxon>
        <taxon>Pseudomonadota</taxon>
        <taxon>Alphaproteobacteria</taxon>
        <taxon>Hyphomicrobiales</taxon>
        <taxon>Rhizobiaceae</taxon>
        <taxon>Sinorhizobium/Ensifer group</taxon>
        <taxon>Sinorhizobium</taxon>
    </lineage>
</organism>
<evidence type="ECO:0000313" key="4">
    <source>
        <dbReference type="Proteomes" id="UP000220353"/>
    </source>
</evidence>
<comment type="caution">
    <text evidence="3">The sequence shown here is derived from an EMBL/GenBank/DDBJ whole genome shotgun (WGS) entry which is preliminary data.</text>
</comment>
<evidence type="ECO:0000313" key="3">
    <source>
        <dbReference type="EMBL" id="PDT43717.1"/>
    </source>
</evidence>
<dbReference type="AlphaFoldDB" id="A0A2A6LN44"/>
<keyword evidence="1" id="KW-0812">Transmembrane</keyword>
<feature type="transmembrane region" description="Helical" evidence="1">
    <location>
        <begin position="91"/>
        <end position="110"/>
    </location>
</feature>
<proteinExistence type="predicted"/>
<protein>
    <recommendedName>
        <fullName evidence="2">SPW repeat-containing integral membrane domain-containing protein</fullName>
    </recommendedName>
</protein>